<dbReference type="PIRSF" id="PIRSF000137">
    <property type="entry name" value="Alcohol_oxidase"/>
    <property type="match status" value="1"/>
</dbReference>
<dbReference type="FunCoup" id="A0A1Q3DGN1">
    <property type="interactions" value="496"/>
</dbReference>
<keyword evidence="4 8" id="KW-0732">Signal</keyword>
<gene>
    <name evidence="10" type="ORF">CFOL_v3_34981</name>
</gene>
<evidence type="ECO:0000256" key="2">
    <source>
        <dbReference type="ARBA" id="ARBA00010790"/>
    </source>
</evidence>
<dbReference type="Pfam" id="PF05199">
    <property type="entry name" value="GMC_oxred_C"/>
    <property type="match status" value="1"/>
</dbReference>
<keyword evidence="11" id="KW-1185">Reference proteome</keyword>
<dbReference type="InterPro" id="IPR012132">
    <property type="entry name" value="GMC_OxRdtase"/>
</dbReference>
<dbReference type="EMBL" id="BDDD01007682">
    <property type="protein sequence ID" value="GAV91589.1"/>
    <property type="molecule type" value="Genomic_DNA"/>
</dbReference>
<feature type="chain" id="PRO_5013338135" evidence="8">
    <location>
        <begin position="27"/>
        <end position="592"/>
    </location>
</feature>
<evidence type="ECO:0000313" key="11">
    <source>
        <dbReference type="Proteomes" id="UP000187406"/>
    </source>
</evidence>
<evidence type="ECO:0000256" key="6">
    <source>
        <dbReference type="PIRSR" id="PIRSR000137-2"/>
    </source>
</evidence>
<dbReference type="GO" id="GO:0050660">
    <property type="term" value="F:flavin adenine dinucleotide binding"/>
    <property type="evidence" value="ECO:0007669"/>
    <property type="project" value="InterPro"/>
</dbReference>
<comment type="cofactor">
    <cofactor evidence="1 6">
        <name>FAD</name>
        <dbReference type="ChEBI" id="CHEBI:57692"/>
    </cofactor>
</comment>
<evidence type="ECO:0000259" key="9">
    <source>
        <dbReference type="PROSITE" id="PS00624"/>
    </source>
</evidence>
<dbReference type="InterPro" id="IPR036188">
    <property type="entry name" value="FAD/NAD-bd_sf"/>
</dbReference>
<feature type="binding site" evidence="6">
    <location>
        <position position="248"/>
    </location>
    <ligand>
        <name>FAD</name>
        <dbReference type="ChEBI" id="CHEBI:57692"/>
    </ligand>
</feature>
<evidence type="ECO:0000256" key="4">
    <source>
        <dbReference type="ARBA" id="ARBA00022729"/>
    </source>
</evidence>
<feature type="domain" description="Glucose-methanol-choline oxidoreductase N-terminal" evidence="9">
    <location>
        <begin position="292"/>
        <end position="306"/>
    </location>
</feature>
<proteinExistence type="inferred from homology"/>
<name>A0A1Q3DGN1_CEPFO</name>
<organism evidence="10 11">
    <name type="scientific">Cephalotus follicularis</name>
    <name type="common">Albany pitcher plant</name>
    <dbReference type="NCBI Taxonomy" id="3775"/>
    <lineage>
        <taxon>Eukaryota</taxon>
        <taxon>Viridiplantae</taxon>
        <taxon>Streptophyta</taxon>
        <taxon>Embryophyta</taxon>
        <taxon>Tracheophyta</taxon>
        <taxon>Spermatophyta</taxon>
        <taxon>Magnoliopsida</taxon>
        <taxon>eudicotyledons</taxon>
        <taxon>Gunneridae</taxon>
        <taxon>Pentapetalae</taxon>
        <taxon>rosids</taxon>
        <taxon>fabids</taxon>
        <taxon>Oxalidales</taxon>
        <taxon>Cephalotaceae</taxon>
        <taxon>Cephalotus</taxon>
    </lineage>
</organism>
<dbReference type="InParanoid" id="A0A1Q3DGN1"/>
<dbReference type="Gene3D" id="3.30.410.40">
    <property type="match status" value="1"/>
</dbReference>
<sequence>MGFVVGVKLFLCLLLLWLTSLSCCQGKQINSEFRYPFIKEASTFSSSSSSSFSSNYGDSSYDYIVVGGGTAGCPLATTLSQNFSVLLLERGGVPFNNANVSFLKNFHITLADTSPTSASQYFASTDGVLNARARVLGGGTAINAGFYSRANTGFIKRVRWDPKLVNESYQWVEKTIVHRPPSSPWQNVFKDSLLDAGVFPYNGFTYDHLYGTKYGGTIFDRFGRRHTAAELLANANPRKLSVLIHATVQKVVFDTTGRRPKAVGVIFKDEKGNQHQANLANNGRSEIILSCGAIGSPQMLLLSGIGPKADLQKMNISMVLNNRFVGKDMADNPMNTIFVPSNIPVKQSLIETVGITKIGVYIEASSGFGQSPDSIHCHHGIMSAEIGQLSTIPPKQRTREAIQAYIERKKGIPHEAFKGGFILEKIANPLSTGQLSLINTNVDDNPSVTFNYFSNPRDLKRCVNGVRLSAKVVQSAFFTNFTRIDKQTVEKLLNISVQANLNLIPKHTNDTKSLEQFCRDTVITIWHYHGGCHVGKVVSPSYRVLGVRRLRIVDGSTFNESPGTNPQATVLMMGRYMGINILRRRLGLAARV</sequence>
<dbReference type="SUPFAM" id="SSF51905">
    <property type="entry name" value="FAD/NAD(P)-binding domain"/>
    <property type="match status" value="1"/>
</dbReference>
<dbReference type="STRING" id="3775.A0A1Q3DGN1"/>
<keyword evidence="5 6" id="KW-0274">FAD</keyword>
<dbReference type="InterPro" id="IPR007867">
    <property type="entry name" value="GMC_OxRtase_C"/>
</dbReference>
<evidence type="ECO:0000313" key="10">
    <source>
        <dbReference type="EMBL" id="GAV91589.1"/>
    </source>
</evidence>
<dbReference type="PANTHER" id="PTHR45968">
    <property type="entry name" value="OSJNBA0019K04.7 PROTEIN"/>
    <property type="match status" value="1"/>
</dbReference>
<keyword evidence="7" id="KW-1015">Disulfide bond</keyword>
<dbReference type="InterPro" id="IPR051871">
    <property type="entry name" value="GMC_Oxidoreductase-Related"/>
</dbReference>
<keyword evidence="3" id="KW-0285">Flavoprotein</keyword>
<dbReference type="Proteomes" id="UP000187406">
    <property type="component" value="Unassembled WGS sequence"/>
</dbReference>
<evidence type="ECO:0000256" key="5">
    <source>
        <dbReference type="ARBA" id="ARBA00022827"/>
    </source>
</evidence>
<dbReference type="PROSITE" id="PS00624">
    <property type="entry name" value="GMC_OXRED_2"/>
    <property type="match status" value="1"/>
</dbReference>
<feature type="binding site" evidence="6">
    <location>
        <begin position="526"/>
        <end position="527"/>
    </location>
    <ligand>
        <name>FAD</name>
        <dbReference type="ChEBI" id="CHEBI:57692"/>
    </ligand>
</feature>
<dbReference type="PANTHER" id="PTHR45968:SF5">
    <property type="entry name" value="PROTEIN HOTHEAD"/>
    <property type="match status" value="1"/>
</dbReference>
<accession>A0A1Q3DGN1</accession>
<dbReference type="Gene3D" id="3.50.50.60">
    <property type="entry name" value="FAD/NAD(P)-binding domain"/>
    <property type="match status" value="1"/>
</dbReference>
<dbReference type="OrthoDB" id="269227at2759"/>
<feature type="binding site" evidence="6">
    <location>
        <begin position="89"/>
        <end position="90"/>
    </location>
    <ligand>
        <name>FAD</name>
        <dbReference type="ChEBI" id="CHEBI:57692"/>
    </ligand>
</feature>
<protein>
    <submittedName>
        <fullName evidence="10">GMC_oxred_N domain-containing protein/GMC_oxred_C domain-containing protein</fullName>
    </submittedName>
</protein>
<dbReference type="InterPro" id="IPR000172">
    <property type="entry name" value="GMC_OxRdtase_N"/>
</dbReference>
<dbReference type="AlphaFoldDB" id="A0A1Q3DGN1"/>
<comment type="caution">
    <text evidence="10">The sequence shown here is derived from an EMBL/GenBank/DDBJ whole genome shotgun (WGS) entry which is preliminary data.</text>
</comment>
<feature type="binding site" evidence="6">
    <location>
        <position position="555"/>
    </location>
    <ligand>
        <name>FAD</name>
        <dbReference type="ChEBI" id="CHEBI:57692"/>
    </ligand>
</feature>
<evidence type="ECO:0000256" key="8">
    <source>
        <dbReference type="SAM" id="SignalP"/>
    </source>
</evidence>
<evidence type="ECO:0000256" key="1">
    <source>
        <dbReference type="ARBA" id="ARBA00001974"/>
    </source>
</evidence>
<comment type="similarity">
    <text evidence="2">Belongs to the GMC oxidoreductase family.</text>
</comment>
<dbReference type="GO" id="GO:0016614">
    <property type="term" value="F:oxidoreductase activity, acting on CH-OH group of donors"/>
    <property type="evidence" value="ECO:0007669"/>
    <property type="project" value="InterPro"/>
</dbReference>
<feature type="binding site" evidence="6">
    <location>
        <begin position="566"/>
        <end position="567"/>
    </location>
    <ligand>
        <name>FAD</name>
        <dbReference type="ChEBI" id="CHEBI:57692"/>
    </ligand>
</feature>
<feature type="disulfide bond" evidence="7">
    <location>
        <begin position="462"/>
        <end position="518"/>
    </location>
</feature>
<feature type="binding site" evidence="6">
    <location>
        <position position="135"/>
    </location>
    <ligand>
        <name>FAD</name>
        <dbReference type="ChEBI" id="CHEBI:57692"/>
    </ligand>
</feature>
<feature type="signal peptide" evidence="8">
    <location>
        <begin position="1"/>
        <end position="26"/>
    </location>
</feature>
<evidence type="ECO:0000256" key="3">
    <source>
        <dbReference type="ARBA" id="ARBA00022630"/>
    </source>
</evidence>
<reference evidence="11" key="1">
    <citation type="submission" date="2016-04" db="EMBL/GenBank/DDBJ databases">
        <title>Cephalotus genome sequencing.</title>
        <authorList>
            <person name="Fukushima K."/>
            <person name="Hasebe M."/>
            <person name="Fang X."/>
        </authorList>
    </citation>
    <scope>NUCLEOTIDE SEQUENCE [LARGE SCALE GENOMIC DNA]</scope>
    <source>
        <strain evidence="11">cv. St1</strain>
    </source>
</reference>
<dbReference type="SUPFAM" id="SSF54373">
    <property type="entry name" value="FAD-linked reductases, C-terminal domain"/>
    <property type="match status" value="1"/>
</dbReference>
<dbReference type="Pfam" id="PF00732">
    <property type="entry name" value="GMC_oxred_N"/>
    <property type="match status" value="1"/>
</dbReference>
<evidence type="ECO:0000256" key="7">
    <source>
        <dbReference type="PIRSR" id="PIRSR000137-3"/>
    </source>
</evidence>